<reference evidence="5 6" key="1">
    <citation type="journal article" date="2018" name="Arch. Microbiol.">
        <title>New insights into the metabolic potential of the phototrophic purple bacterium Rhodopila globiformis DSM 161(T) from its draft genome sequence and evidence for a vanadium-dependent nitrogenase.</title>
        <authorList>
            <person name="Imhoff J.F."/>
            <person name="Rahn T."/>
            <person name="Kunzel S."/>
            <person name="Neulinger S.C."/>
        </authorList>
    </citation>
    <scope>NUCLEOTIDE SEQUENCE [LARGE SCALE GENOMIC DNA]</scope>
    <source>
        <strain evidence="5 6">DSM 16996</strain>
    </source>
</reference>
<evidence type="ECO:0000256" key="3">
    <source>
        <dbReference type="ARBA" id="ARBA00023237"/>
    </source>
</evidence>
<dbReference type="InterPro" id="IPR011662">
    <property type="entry name" value="Secretin/TonB_short_N"/>
</dbReference>
<comment type="caution">
    <text evidence="5">The sequence shown here is derived from an EMBL/GenBank/DDBJ whole genome shotgun (WGS) entry which is preliminary data.</text>
</comment>
<gene>
    <name evidence="5" type="ORF">CCR94_21615</name>
</gene>
<evidence type="ECO:0000313" key="6">
    <source>
        <dbReference type="Proteomes" id="UP000239089"/>
    </source>
</evidence>
<dbReference type="Proteomes" id="UP000239089">
    <property type="component" value="Unassembled WGS sequence"/>
</dbReference>
<dbReference type="SUPFAM" id="SSF74653">
    <property type="entry name" value="TolA/TonB C-terminal domain"/>
    <property type="match status" value="1"/>
</dbReference>
<sequence length="236" mass="24733">MNVGATAREEGIVTRSARLLRAMILGFGMWAFGLTATKAGQAASPSMPEHEVRYGIPAQTLAGALNAYAAASSVQVLYETSLVAGRKSASVSGDLAPSVALQRLLAGTGLVARQTDVDAVTVVPADREAALRLPSGDEQTLMAALQVGILDALCKSELTRPGNFRIALQLWINPVGTVRHAVLLGSTGDFRRDDALVLALRRVTLAGMAPAKVAQPVTMVIAPRGRDQPRECGPPE</sequence>
<protein>
    <recommendedName>
        <fullName evidence="4">Secretin/TonB short N-terminal domain-containing protein</fullName>
    </recommendedName>
</protein>
<evidence type="ECO:0000313" key="5">
    <source>
        <dbReference type="EMBL" id="PPQ26715.1"/>
    </source>
</evidence>
<dbReference type="SMART" id="SM00965">
    <property type="entry name" value="STN"/>
    <property type="match status" value="1"/>
</dbReference>
<dbReference type="Pfam" id="PF07660">
    <property type="entry name" value="STN"/>
    <property type="match status" value="1"/>
</dbReference>
<dbReference type="Gene3D" id="3.55.50.30">
    <property type="match status" value="1"/>
</dbReference>
<feature type="domain" description="Secretin/TonB short N-terminal" evidence="4">
    <location>
        <begin position="74"/>
        <end position="125"/>
    </location>
</feature>
<organism evidence="5 6">
    <name type="scientific">Rhodoblastus sphagnicola</name>
    <dbReference type="NCBI Taxonomy" id="333368"/>
    <lineage>
        <taxon>Bacteria</taxon>
        <taxon>Pseudomonadati</taxon>
        <taxon>Pseudomonadota</taxon>
        <taxon>Alphaproteobacteria</taxon>
        <taxon>Hyphomicrobiales</taxon>
        <taxon>Rhodoblastaceae</taxon>
        <taxon>Rhodoblastus</taxon>
    </lineage>
</organism>
<keyword evidence="6" id="KW-1185">Reference proteome</keyword>
<evidence type="ECO:0000256" key="2">
    <source>
        <dbReference type="ARBA" id="ARBA00023136"/>
    </source>
</evidence>
<keyword evidence="1" id="KW-0813">Transport</keyword>
<evidence type="ECO:0000259" key="4">
    <source>
        <dbReference type="SMART" id="SM00965"/>
    </source>
</evidence>
<dbReference type="GO" id="GO:0019867">
    <property type="term" value="C:outer membrane"/>
    <property type="evidence" value="ECO:0007669"/>
    <property type="project" value="InterPro"/>
</dbReference>
<dbReference type="AlphaFoldDB" id="A0A2S6MWH6"/>
<evidence type="ECO:0000256" key="1">
    <source>
        <dbReference type="ARBA" id="ARBA00022448"/>
    </source>
</evidence>
<name>A0A2S6MWH6_9HYPH</name>
<proteinExistence type="predicted"/>
<dbReference type="EMBL" id="NHSJ01000131">
    <property type="protein sequence ID" value="PPQ26715.1"/>
    <property type="molecule type" value="Genomic_DNA"/>
</dbReference>
<keyword evidence="3" id="KW-0998">Cell outer membrane</keyword>
<accession>A0A2S6MWH6</accession>
<keyword evidence="2" id="KW-0472">Membrane</keyword>